<keyword evidence="3" id="KW-1185">Reference proteome</keyword>
<organism evidence="2 3">
    <name type="scientific">Clostridium bornimense</name>
    <dbReference type="NCBI Taxonomy" id="1216932"/>
    <lineage>
        <taxon>Bacteria</taxon>
        <taxon>Bacillati</taxon>
        <taxon>Bacillota</taxon>
        <taxon>Clostridia</taxon>
        <taxon>Eubacteriales</taxon>
        <taxon>Clostridiaceae</taxon>
        <taxon>Clostridium</taxon>
    </lineage>
</organism>
<gene>
    <name evidence="2" type="ORF">CM240_3158</name>
</gene>
<dbReference type="Gene3D" id="1.10.1900.10">
    <property type="entry name" value="c-terminal domain of poly(a) binding protein"/>
    <property type="match status" value="1"/>
</dbReference>
<evidence type="ECO:0000313" key="2">
    <source>
        <dbReference type="EMBL" id="CDM70275.1"/>
    </source>
</evidence>
<dbReference type="STRING" id="1216932.CM240_3158"/>
<evidence type="ECO:0008006" key="4">
    <source>
        <dbReference type="Google" id="ProtNLM"/>
    </source>
</evidence>
<dbReference type="HOGENOM" id="CLU_085026_1_1_9"/>
<dbReference type="RefSeq" id="WP_044040415.1">
    <property type="nucleotide sequence ID" value="NZ_HG917869.1"/>
</dbReference>
<feature type="transmembrane region" description="Helical" evidence="1">
    <location>
        <begin position="166"/>
        <end position="186"/>
    </location>
</feature>
<dbReference type="PANTHER" id="PTHR41307">
    <property type="entry name" value="MEMBRANE PROTEIN-RELATED"/>
    <property type="match status" value="1"/>
</dbReference>
<feature type="transmembrane region" description="Helical" evidence="1">
    <location>
        <begin position="192"/>
        <end position="210"/>
    </location>
</feature>
<feature type="transmembrane region" description="Helical" evidence="1">
    <location>
        <begin position="96"/>
        <end position="121"/>
    </location>
</feature>
<dbReference type="OrthoDB" id="1655249at2"/>
<proteinExistence type="predicted"/>
<keyword evidence="1" id="KW-0812">Transmembrane</keyword>
<keyword evidence="1" id="KW-1133">Transmembrane helix</keyword>
<protein>
    <recommendedName>
        <fullName evidence="4">DUF1129 family protein</fullName>
    </recommendedName>
</protein>
<dbReference type="KEGG" id="clt:CM240_3158"/>
<dbReference type="EMBL" id="HG917869">
    <property type="protein sequence ID" value="CDM70275.1"/>
    <property type="molecule type" value="Genomic_DNA"/>
</dbReference>
<dbReference type="Proteomes" id="UP000019426">
    <property type="component" value="Chromosome M2/40_rep2"/>
</dbReference>
<keyword evidence="1" id="KW-0472">Membrane</keyword>
<evidence type="ECO:0000313" key="3">
    <source>
        <dbReference type="Proteomes" id="UP000019426"/>
    </source>
</evidence>
<evidence type="ECO:0000256" key="1">
    <source>
        <dbReference type="SAM" id="Phobius"/>
    </source>
</evidence>
<accession>W6SKB1</accession>
<dbReference type="PATRIC" id="fig|1216932.3.peg.3127"/>
<name>W6SKB1_9CLOT</name>
<reference evidence="2 3" key="1">
    <citation type="submission" date="2013-11" db="EMBL/GenBank/DDBJ databases">
        <title>Complete genome sequence of Clostridum sp. M2/40.</title>
        <authorList>
            <person name="Wibberg D."/>
            <person name="Puehler A."/>
            <person name="Schlueter A."/>
        </authorList>
    </citation>
    <scope>NUCLEOTIDE SEQUENCE [LARGE SCALE GENOMIC DNA]</scope>
    <source>
        <strain evidence="3">M2/40</strain>
    </source>
</reference>
<sequence>MKKRCRELMKKNNKREEAIHEDNDEIYTNMIVYLRGSDMTEYNQELVREDLIEMILDGQNRGDDIQKVIGDNYKEICDEIIESMPKKTKLQKIGDFIETSLMIIWILGIIAIAQTVISNFIVGKGNWEVNLTLGYIINMIIIILSANLIVKYICKTAFNNDSKKVSFIKTWIICAIVLGAFFISSYYLDYTIVNVSLIFAIFVVIIAFILERALSMYSE</sequence>
<dbReference type="SUPFAM" id="SSF158560">
    <property type="entry name" value="BH3980-like"/>
    <property type="match status" value="1"/>
</dbReference>
<dbReference type="eggNOG" id="COG4817">
    <property type="taxonomic scope" value="Bacteria"/>
</dbReference>
<feature type="transmembrane region" description="Helical" evidence="1">
    <location>
        <begin position="133"/>
        <end position="154"/>
    </location>
</feature>
<dbReference type="AlphaFoldDB" id="W6SKB1"/>
<dbReference type="PANTHER" id="PTHR41307:SF1">
    <property type="entry name" value="MEMBRANE PROTEIN"/>
    <property type="match status" value="1"/>
</dbReference>